<accession>A0A1B7YD04</accession>
<keyword evidence="2" id="KW-1185">Reference proteome</keyword>
<gene>
    <name evidence="1" type="ORF">CH63R_05574</name>
</gene>
<evidence type="ECO:0000313" key="1">
    <source>
        <dbReference type="EMBL" id="OBR09882.1"/>
    </source>
</evidence>
<dbReference type="GeneID" id="28864656"/>
<comment type="caution">
    <text evidence="1">The sequence shown here is derived from an EMBL/GenBank/DDBJ whole genome shotgun (WGS) entry which is preliminary data.</text>
</comment>
<dbReference type="RefSeq" id="XP_018158399.1">
    <property type="nucleotide sequence ID" value="XM_018300549.1"/>
</dbReference>
<sequence length="72" mass="8179">MDSAKLGRAEQSSTLRSTFYQTRVLWDIFFSTRLLNTKLLRNGFRTQKLLAALHKHCVMSKGGLLGSTYQGE</sequence>
<evidence type="ECO:0000313" key="2">
    <source>
        <dbReference type="Proteomes" id="UP000092177"/>
    </source>
</evidence>
<dbReference type="EMBL" id="LTAN01000004">
    <property type="protein sequence ID" value="OBR09882.1"/>
    <property type="molecule type" value="Genomic_DNA"/>
</dbReference>
<proteinExistence type="predicted"/>
<reference evidence="2" key="1">
    <citation type="journal article" date="2017" name="BMC Genomics">
        <title>Gapless genome assembly of Colletotrichum higginsianum reveals chromosome structure and association of transposable elements with secondary metabolite gene clusters.</title>
        <authorList>
            <person name="Dallery J.-F."/>
            <person name="Lapalu N."/>
            <person name="Zampounis A."/>
            <person name="Pigne S."/>
            <person name="Luyten I."/>
            <person name="Amselem J."/>
            <person name="Wittenberg A.H.J."/>
            <person name="Zhou S."/>
            <person name="de Queiroz M.V."/>
            <person name="Robin G.P."/>
            <person name="Auger A."/>
            <person name="Hainaut M."/>
            <person name="Henrissat B."/>
            <person name="Kim K.-T."/>
            <person name="Lee Y.-H."/>
            <person name="Lespinet O."/>
            <person name="Schwartz D.C."/>
            <person name="Thon M.R."/>
            <person name="O'Connell R.J."/>
        </authorList>
    </citation>
    <scope>NUCLEOTIDE SEQUENCE [LARGE SCALE GENOMIC DNA]</scope>
    <source>
        <strain evidence="2">IMI 349063</strain>
    </source>
</reference>
<dbReference type="VEuPathDB" id="FungiDB:CH63R_05574"/>
<protein>
    <submittedName>
        <fullName evidence="1">Uncharacterized protein</fullName>
    </submittedName>
</protein>
<name>A0A1B7YD04_COLHI</name>
<dbReference type="KEGG" id="chig:CH63R_05574"/>
<dbReference type="Proteomes" id="UP000092177">
    <property type="component" value="Chromosome 4"/>
</dbReference>
<dbReference type="AlphaFoldDB" id="A0A1B7YD04"/>
<organism evidence="1 2">
    <name type="scientific">Colletotrichum higginsianum (strain IMI 349063)</name>
    <name type="common">Crucifer anthracnose fungus</name>
    <dbReference type="NCBI Taxonomy" id="759273"/>
    <lineage>
        <taxon>Eukaryota</taxon>
        <taxon>Fungi</taxon>
        <taxon>Dikarya</taxon>
        <taxon>Ascomycota</taxon>
        <taxon>Pezizomycotina</taxon>
        <taxon>Sordariomycetes</taxon>
        <taxon>Hypocreomycetidae</taxon>
        <taxon>Glomerellales</taxon>
        <taxon>Glomerellaceae</taxon>
        <taxon>Colletotrichum</taxon>
        <taxon>Colletotrichum destructivum species complex</taxon>
    </lineage>
</organism>